<comment type="pathway">
    <text evidence="2">Lipid metabolism.</text>
</comment>
<proteinExistence type="predicted"/>
<keyword evidence="7" id="KW-0865">Zymogen</keyword>
<dbReference type="UniPathway" id="UPA00558"/>
<evidence type="ECO:0000256" key="6">
    <source>
        <dbReference type="ARBA" id="ARBA00023098"/>
    </source>
</evidence>
<evidence type="ECO:0000256" key="4">
    <source>
        <dbReference type="ARBA" id="ARBA00022516"/>
    </source>
</evidence>
<dbReference type="GO" id="GO:0004609">
    <property type="term" value="F:phosphatidylserine decarboxylase activity"/>
    <property type="evidence" value="ECO:0007669"/>
    <property type="project" value="UniProtKB-EC"/>
</dbReference>
<protein>
    <recommendedName>
        <fullName evidence="3">phosphatidylserine decarboxylase</fullName>
        <ecNumber evidence="3">4.1.1.65</ecNumber>
    </recommendedName>
</protein>
<dbReference type="InterPro" id="IPR033177">
    <property type="entry name" value="PSD-B"/>
</dbReference>
<dbReference type="Pfam" id="PF02666">
    <property type="entry name" value="PS_Dcarbxylase"/>
    <property type="match status" value="1"/>
</dbReference>
<dbReference type="Proteomes" id="UP000318138">
    <property type="component" value="Chromosome"/>
</dbReference>
<keyword evidence="4" id="KW-0444">Lipid biosynthesis</keyword>
<name>A0A859FJP3_9BACI</name>
<keyword evidence="11" id="KW-0670">Pyruvate</keyword>
<keyword evidence="14" id="KW-1185">Reference proteome</keyword>
<dbReference type="PANTHER" id="PTHR10067">
    <property type="entry name" value="PHOSPHATIDYLSERINE DECARBOXYLASE"/>
    <property type="match status" value="1"/>
</dbReference>
<evidence type="ECO:0000256" key="5">
    <source>
        <dbReference type="ARBA" id="ARBA00022793"/>
    </source>
</evidence>
<evidence type="ECO:0000313" key="14">
    <source>
        <dbReference type="Proteomes" id="UP000318138"/>
    </source>
</evidence>
<evidence type="ECO:0000313" key="13">
    <source>
        <dbReference type="EMBL" id="QKS73025.1"/>
    </source>
</evidence>
<dbReference type="KEGG" id="psua:FLK61_41275"/>
<keyword evidence="9 13" id="KW-0456">Lyase</keyword>
<accession>A0A859FJP3</accession>
<keyword evidence="8" id="KW-0594">Phospholipid biosynthesis</keyword>
<dbReference type="RefSeq" id="WP_176010991.1">
    <property type="nucleotide sequence ID" value="NZ_CP041372.2"/>
</dbReference>
<dbReference type="PANTHER" id="PTHR10067:SF6">
    <property type="entry name" value="PHOSPHATIDYLSERINE DECARBOXYLASE PROENZYME, MITOCHONDRIAL"/>
    <property type="match status" value="1"/>
</dbReference>
<evidence type="ECO:0000256" key="12">
    <source>
        <dbReference type="ARBA" id="ARBA00024326"/>
    </source>
</evidence>
<comment type="cofactor">
    <cofactor evidence="1">
        <name>pyruvate</name>
        <dbReference type="ChEBI" id="CHEBI:15361"/>
    </cofactor>
</comment>
<evidence type="ECO:0000256" key="7">
    <source>
        <dbReference type="ARBA" id="ARBA00023145"/>
    </source>
</evidence>
<evidence type="ECO:0000256" key="8">
    <source>
        <dbReference type="ARBA" id="ARBA00023209"/>
    </source>
</evidence>
<keyword evidence="10" id="KW-1208">Phospholipid metabolism</keyword>
<dbReference type="GO" id="GO:0006646">
    <property type="term" value="P:phosphatidylethanolamine biosynthetic process"/>
    <property type="evidence" value="ECO:0007669"/>
    <property type="project" value="UniProtKB-UniPathway"/>
</dbReference>
<evidence type="ECO:0000256" key="9">
    <source>
        <dbReference type="ARBA" id="ARBA00023239"/>
    </source>
</evidence>
<dbReference type="NCBIfam" id="NF002853">
    <property type="entry name" value="PRK03140.1"/>
    <property type="match status" value="1"/>
</dbReference>
<comment type="pathway">
    <text evidence="12">Phospholipid metabolism; phosphatidylethanolamine biosynthesis.</text>
</comment>
<dbReference type="EC" id="4.1.1.65" evidence="3"/>
<sequence>MIRKRIYNSIFKLNGHPIIAKPLKKFAESKVSKPLVGSFANVYKLDMDEADRQLADYQSLHHLFTRRLKEGVREVAAAEDAFVSPCDGVLSTVDDLTMESTFVVKGQTYTVEELLGSKQEAEKYAGGQVLIFYLSPVNYHRVHVSVDADVRRVYAIGRDAAPVNDLGLTYSLRPLTRNYRLIADFEAGGHSFAQVMVGALNVNTIERTNMNDSVKKGEEFGYFSFGSTVVTCVPKGALTFNGKIGPVKMGEQVGTWR</sequence>
<evidence type="ECO:0000256" key="10">
    <source>
        <dbReference type="ARBA" id="ARBA00023264"/>
    </source>
</evidence>
<keyword evidence="6" id="KW-0443">Lipid metabolism</keyword>
<gene>
    <name evidence="13" type="ORF">FLK61_41275</name>
</gene>
<organism evidence="13 14">
    <name type="scientific">Paenalkalicoccus suaedae</name>
    <dbReference type="NCBI Taxonomy" id="2592382"/>
    <lineage>
        <taxon>Bacteria</taxon>
        <taxon>Bacillati</taxon>
        <taxon>Bacillota</taxon>
        <taxon>Bacilli</taxon>
        <taxon>Bacillales</taxon>
        <taxon>Bacillaceae</taxon>
        <taxon>Paenalkalicoccus</taxon>
    </lineage>
</organism>
<evidence type="ECO:0000256" key="1">
    <source>
        <dbReference type="ARBA" id="ARBA00001928"/>
    </source>
</evidence>
<evidence type="ECO:0000256" key="3">
    <source>
        <dbReference type="ARBA" id="ARBA00012243"/>
    </source>
</evidence>
<dbReference type="NCBIfam" id="TIGR00163">
    <property type="entry name" value="PS_decarb"/>
    <property type="match status" value="1"/>
</dbReference>
<dbReference type="EMBL" id="CP041372">
    <property type="protein sequence ID" value="QKS73025.1"/>
    <property type="molecule type" value="Genomic_DNA"/>
</dbReference>
<reference evidence="14" key="1">
    <citation type="submission" date="2019-07" db="EMBL/GenBank/DDBJ databases">
        <title>Bacillus alkalisoli sp. nov. isolated from saline soil.</title>
        <authorList>
            <person name="Sun J.-Q."/>
            <person name="Xu L."/>
        </authorList>
    </citation>
    <scope>NUCLEOTIDE SEQUENCE [LARGE SCALE GENOMIC DNA]</scope>
    <source>
        <strain evidence="14">M4U3P1</strain>
    </source>
</reference>
<keyword evidence="5" id="KW-0210">Decarboxylase</keyword>
<evidence type="ECO:0000256" key="2">
    <source>
        <dbReference type="ARBA" id="ARBA00005189"/>
    </source>
</evidence>
<dbReference type="InterPro" id="IPR003817">
    <property type="entry name" value="PS_Dcarbxylase"/>
</dbReference>
<evidence type="ECO:0000256" key="11">
    <source>
        <dbReference type="ARBA" id="ARBA00023317"/>
    </source>
</evidence>
<dbReference type="AlphaFoldDB" id="A0A859FJP3"/>